<name>A0A4R2BJY6_9BACI</name>
<proteinExistence type="predicted"/>
<keyword evidence="1" id="KW-0472">Membrane</keyword>
<reference evidence="2 3" key="1">
    <citation type="journal article" date="2015" name="Stand. Genomic Sci.">
        <title>Genomic Encyclopedia of Bacterial and Archaeal Type Strains, Phase III: the genomes of soil and plant-associated and newly described type strains.</title>
        <authorList>
            <person name="Whitman W.B."/>
            <person name="Woyke T."/>
            <person name="Klenk H.P."/>
            <person name="Zhou Y."/>
            <person name="Lilburn T.G."/>
            <person name="Beck B.J."/>
            <person name="De Vos P."/>
            <person name="Vandamme P."/>
            <person name="Eisen J.A."/>
            <person name="Garrity G."/>
            <person name="Hugenholtz P."/>
            <person name="Kyrpides N.C."/>
        </authorList>
    </citation>
    <scope>NUCLEOTIDE SEQUENCE [LARGE SCALE GENOMIC DNA]</scope>
    <source>
        <strain evidence="2 3">CV53</strain>
    </source>
</reference>
<feature type="transmembrane region" description="Helical" evidence="1">
    <location>
        <begin position="6"/>
        <end position="21"/>
    </location>
</feature>
<accession>A0A4R2BJY6</accession>
<feature type="transmembrane region" description="Helical" evidence="1">
    <location>
        <begin position="33"/>
        <end position="50"/>
    </location>
</feature>
<evidence type="ECO:0000313" key="2">
    <source>
        <dbReference type="EMBL" id="TCN27306.1"/>
    </source>
</evidence>
<evidence type="ECO:0000256" key="1">
    <source>
        <dbReference type="SAM" id="Phobius"/>
    </source>
</evidence>
<dbReference type="Proteomes" id="UP000295689">
    <property type="component" value="Unassembled WGS sequence"/>
</dbReference>
<comment type="caution">
    <text evidence="2">The sequence shown here is derived from an EMBL/GenBank/DDBJ whole genome shotgun (WGS) entry which is preliminary data.</text>
</comment>
<dbReference type="AlphaFoldDB" id="A0A4R2BJY6"/>
<dbReference type="RefSeq" id="WP_132001983.1">
    <property type="nucleotide sequence ID" value="NZ_JABUHM010000001.1"/>
</dbReference>
<dbReference type="EMBL" id="SLVV01000002">
    <property type="protein sequence ID" value="TCN27306.1"/>
    <property type="molecule type" value="Genomic_DNA"/>
</dbReference>
<keyword evidence="1" id="KW-0812">Transmembrane</keyword>
<gene>
    <name evidence="2" type="ORF">EV146_102255</name>
</gene>
<organism evidence="2 3">
    <name type="scientific">Mesobacillus foraminis</name>
    <dbReference type="NCBI Taxonomy" id="279826"/>
    <lineage>
        <taxon>Bacteria</taxon>
        <taxon>Bacillati</taxon>
        <taxon>Bacillota</taxon>
        <taxon>Bacilli</taxon>
        <taxon>Bacillales</taxon>
        <taxon>Bacillaceae</taxon>
        <taxon>Mesobacillus</taxon>
    </lineage>
</organism>
<protein>
    <submittedName>
        <fullName evidence="2">Uncharacterized protein</fullName>
    </submittedName>
</protein>
<sequence length="73" mass="8257">MGTGTILVSVVLFIYLSKIYNSKPFNSKKRKMLYSFVLFTFGLSIVVTFQGNFGSLIHWMNLTIGAMVKMVVK</sequence>
<evidence type="ECO:0000313" key="3">
    <source>
        <dbReference type="Proteomes" id="UP000295689"/>
    </source>
</evidence>
<keyword evidence="3" id="KW-1185">Reference proteome</keyword>
<keyword evidence="1" id="KW-1133">Transmembrane helix</keyword>